<keyword evidence="2" id="KW-0863">Zinc-finger</keyword>
<evidence type="ECO:0000313" key="7">
    <source>
        <dbReference type="Proteomes" id="UP000780801"/>
    </source>
</evidence>
<dbReference type="SUPFAM" id="SSF118310">
    <property type="entry name" value="AN1-like Zinc finger"/>
    <property type="match status" value="1"/>
</dbReference>
<keyword evidence="3" id="KW-0862">Zinc</keyword>
<evidence type="ECO:0000256" key="4">
    <source>
        <dbReference type="SAM" id="MobiDB-lite"/>
    </source>
</evidence>
<evidence type="ECO:0000256" key="1">
    <source>
        <dbReference type="ARBA" id="ARBA00022723"/>
    </source>
</evidence>
<feature type="region of interest" description="Disordered" evidence="4">
    <location>
        <begin position="107"/>
        <end position="176"/>
    </location>
</feature>
<dbReference type="PANTHER" id="PTHR14677:SF20">
    <property type="entry name" value="ZINC FINGER AN1-TYPE CONTAINING 2A-RELATED"/>
    <property type="match status" value="1"/>
</dbReference>
<dbReference type="InterPro" id="IPR000058">
    <property type="entry name" value="Znf_AN1"/>
</dbReference>
<keyword evidence="7" id="KW-1185">Reference proteome</keyword>
<dbReference type="Pfam" id="PF01428">
    <property type="entry name" value="zf-AN1"/>
    <property type="match status" value="1"/>
</dbReference>
<feature type="compositionally biased region" description="Basic and acidic residues" evidence="4">
    <location>
        <begin position="123"/>
        <end position="136"/>
    </location>
</feature>
<dbReference type="InterPro" id="IPR035896">
    <property type="entry name" value="AN1-like_Znf"/>
</dbReference>
<dbReference type="Gene3D" id="4.10.1110.10">
    <property type="entry name" value="AN1-like Zinc finger"/>
    <property type="match status" value="1"/>
</dbReference>
<reference evidence="6" key="1">
    <citation type="journal article" date="2020" name="Fungal Divers.">
        <title>Resolving the Mortierellaceae phylogeny through synthesis of multi-gene phylogenetics and phylogenomics.</title>
        <authorList>
            <person name="Vandepol N."/>
            <person name="Liber J."/>
            <person name="Desiro A."/>
            <person name="Na H."/>
            <person name="Kennedy M."/>
            <person name="Barry K."/>
            <person name="Grigoriev I.V."/>
            <person name="Miller A.N."/>
            <person name="O'Donnell K."/>
            <person name="Stajich J.E."/>
            <person name="Bonito G."/>
        </authorList>
    </citation>
    <scope>NUCLEOTIDE SEQUENCE</scope>
    <source>
        <strain evidence="6">KOD1015</strain>
    </source>
</reference>
<accession>A0A9P6G528</accession>
<dbReference type="AlphaFoldDB" id="A0A9P6G528"/>
<name>A0A9P6G528_9FUNG</name>
<evidence type="ECO:0000256" key="3">
    <source>
        <dbReference type="ARBA" id="ARBA00022833"/>
    </source>
</evidence>
<dbReference type="GO" id="GO:0008270">
    <property type="term" value="F:zinc ion binding"/>
    <property type="evidence" value="ECO:0007669"/>
    <property type="project" value="UniProtKB-KW"/>
</dbReference>
<proteinExistence type="predicted"/>
<dbReference type="SMART" id="SM00154">
    <property type="entry name" value="ZnF_AN1"/>
    <property type="match status" value="1"/>
</dbReference>
<feature type="compositionally biased region" description="Low complexity" evidence="4">
    <location>
        <begin position="110"/>
        <end position="120"/>
    </location>
</feature>
<feature type="domain" description="AN1-type" evidence="5">
    <location>
        <begin position="46"/>
        <end position="85"/>
    </location>
</feature>
<keyword evidence="1" id="KW-0479">Metal-binding</keyword>
<protein>
    <recommendedName>
        <fullName evidence="5">AN1-type domain-containing protein</fullName>
    </recommendedName>
</protein>
<dbReference type="Proteomes" id="UP000780801">
    <property type="component" value="Unassembled WGS sequence"/>
</dbReference>
<dbReference type="PANTHER" id="PTHR14677">
    <property type="entry name" value="ARSENITE INDUCUBLE RNA ASSOCIATED PROTEIN AIP-1-RELATED"/>
    <property type="match status" value="1"/>
</dbReference>
<sequence>MWTSKSATNAKKLFASLQVSQFLNEHQENGCTTHLLPIGQSHRVPCDFPECPRVDPVTHTCSGCSSTFCLSHRHQTDHHCSRLQGLLLQKQSENAKREQLRQEIALKHGAQQAPSSSQPPVSKQEKQLAAEKRAQNAKEALALAKARAASRNAASSSSSSSTSSESPASLSSKPKPKTASRYVAVMKLKKSALSWSIGRALDYIVNLLNLSQAKEISLDAEKRLTIFHAKEAGDIPAALTMQSCLGDLKQIEDGDLFFMAPADWSWA</sequence>
<dbReference type="EMBL" id="JAABOA010000032">
    <property type="protein sequence ID" value="KAF9586431.1"/>
    <property type="molecule type" value="Genomic_DNA"/>
</dbReference>
<evidence type="ECO:0000259" key="5">
    <source>
        <dbReference type="SMART" id="SM00154"/>
    </source>
</evidence>
<dbReference type="OrthoDB" id="431929at2759"/>
<feature type="compositionally biased region" description="Low complexity" evidence="4">
    <location>
        <begin position="137"/>
        <end position="176"/>
    </location>
</feature>
<evidence type="ECO:0000256" key="2">
    <source>
        <dbReference type="ARBA" id="ARBA00022771"/>
    </source>
</evidence>
<evidence type="ECO:0000313" key="6">
    <source>
        <dbReference type="EMBL" id="KAF9586431.1"/>
    </source>
</evidence>
<dbReference type="Pfam" id="PF25327">
    <property type="entry name" value="UBL_ZFAND1"/>
    <property type="match status" value="1"/>
</dbReference>
<dbReference type="InterPro" id="IPR057358">
    <property type="entry name" value="UBL_ZFAND1-like"/>
</dbReference>
<gene>
    <name evidence="6" type="ORF">BGW38_005040</name>
</gene>
<dbReference type="GO" id="GO:0005737">
    <property type="term" value="C:cytoplasm"/>
    <property type="evidence" value="ECO:0007669"/>
    <property type="project" value="TreeGrafter"/>
</dbReference>
<comment type="caution">
    <text evidence="6">The sequence shown here is derived from an EMBL/GenBank/DDBJ whole genome shotgun (WGS) entry which is preliminary data.</text>
</comment>
<organism evidence="6 7">
    <name type="scientific">Lunasporangiospora selenospora</name>
    <dbReference type="NCBI Taxonomy" id="979761"/>
    <lineage>
        <taxon>Eukaryota</taxon>
        <taxon>Fungi</taxon>
        <taxon>Fungi incertae sedis</taxon>
        <taxon>Mucoromycota</taxon>
        <taxon>Mortierellomycotina</taxon>
        <taxon>Mortierellomycetes</taxon>
        <taxon>Mortierellales</taxon>
        <taxon>Mortierellaceae</taxon>
        <taxon>Lunasporangiospora</taxon>
    </lineage>
</organism>